<name>A0A8J2WMG4_9CRUS</name>
<dbReference type="AlphaFoldDB" id="A0A8J2WMG4"/>
<evidence type="ECO:0000313" key="2">
    <source>
        <dbReference type="EMBL" id="CAH0110302.1"/>
    </source>
</evidence>
<accession>A0A8J2WMG4</accession>
<gene>
    <name evidence="2" type="ORF">DGAL_LOCUS13865</name>
</gene>
<sequence>MIQEAMESAHYPNKEKYEEIWKLAVAKMTSKTSKLTSTLQHFKQVFCQAEGWRIDTFLSSCADVQQNSFPLNLLIKAHSSQNTKYTSGLIMANPSVDPFAVTSEEDGENVNIKQSRTTISKTDSFESTKLLSTPNRRTTSFLAPSPPPSRQIPQQMKRGRGGRGRGRTKKISSMRLPCECPFNSLHQSGRLQSYIQF</sequence>
<protein>
    <submittedName>
        <fullName evidence="2">Uncharacterized protein</fullName>
    </submittedName>
</protein>
<evidence type="ECO:0000313" key="3">
    <source>
        <dbReference type="Proteomes" id="UP000789390"/>
    </source>
</evidence>
<reference evidence="2" key="1">
    <citation type="submission" date="2021-11" db="EMBL/GenBank/DDBJ databases">
        <authorList>
            <person name="Schell T."/>
        </authorList>
    </citation>
    <scope>NUCLEOTIDE SEQUENCE</scope>
    <source>
        <strain evidence="2">M5</strain>
    </source>
</reference>
<evidence type="ECO:0000256" key="1">
    <source>
        <dbReference type="SAM" id="MobiDB-lite"/>
    </source>
</evidence>
<feature type="region of interest" description="Disordered" evidence="1">
    <location>
        <begin position="136"/>
        <end position="170"/>
    </location>
</feature>
<organism evidence="2 3">
    <name type="scientific">Daphnia galeata</name>
    <dbReference type="NCBI Taxonomy" id="27404"/>
    <lineage>
        <taxon>Eukaryota</taxon>
        <taxon>Metazoa</taxon>
        <taxon>Ecdysozoa</taxon>
        <taxon>Arthropoda</taxon>
        <taxon>Crustacea</taxon>
        <taxon>Branchiopoda</taxon>
        <taxon>Diplostraca</taxon>
        <taxon>Cladocera</taxon>
        <taxon>Anomopoda</taxon>
        <taxon>Daphniidae</taxon>
        <taxon>Daphnia</taxon>
    </lineage>
</organism>
<proteinExistence type="predicted"/>
<feature type="compositionally biased region" description="Basic residues" evidence="1">
    <location>
        <begin position="157"/>
        <end position="170"/>
    </location>
</feature>
<dbReference type="EMBL" id="CAKKLH010000302">
    <property type="protein sequence ID" value="CAH0110302.1"/>
    <property type="molecule type" value="Genomic_DNA"/>
</dbReference>
<dbReference type="Proteomes" id="UP000789390">
    <property type="component" value="Unassembled WGS sequence"/>
</dbReference>
<keyword evidence="3" id="KW-1185">Reference proteome</keyword>
<comment type="caution">
    <text evidence="2">The sequence shown here is derived from an EMBL/GenBank/DDBJ whole genome shotgun (WGS) entry which is preliminary data.</text>
</comment>